<dbReference type="SUPFAM" id="SSF54427">
    <property type="entry name" value="NTF2-like"/>
    <property type="match status" value="1"/>
</dbReference>
<comment type="caution">
    <text evidence="2">The sequence shown here is derived from an EMBL/GenBank/DDBJ whole genome shotgun (WGS) entry which is preliminary data.</text>
</comment>
<dbReference type="Pfam" id="PF02810">
    <property type="entry name" value="SEC-C"/>
    <property type="match status" value="1"/>
</dbReference>
<dbReference type="Gene3D" id="3.10.450.50">
    <property type="match status" value="1"/>
</dbReference>
<proteinExistence type="predicted"/>
<sequence>MRGNIVHPDQCPCGSLTPLVQCCQPLIEGDYHASTAEQLMRTRYTAYALQCFPYIVKTWYSTSRDTNLLHLLEQDSAATEWQGLTIVEAYPGRSAEEAYVTFFARYTSHQQPAWIYETSRFVRENNHWYYIDGVHKIPGRNETCPCGSQKKFKKCCAR</sequence>
<gene>
    <name evidence="2" type="ORF">HH682_00780</name>
</gene>
<name>A0ABS5SSV0_9GAMM</name>
<dbReference type="Proteomes" id="UP000790096">
    <property type="component" value="Unassembled WGS sequence"/>
</dbReference>
<dbReference type="InterPro" id="IPR032710">
    <property type="entry name" value="NTF2-like_dom_sf"/>
</dbReference>
<evidence type="ECO:0000259" key="1">
    <source>
        <dbReference type="Pfam" id="PF17775"/>
    </source>
</evidence>
<organism evidence="2 3">
    <name type="scientific">Rosenbergiella gaditana</name>
    <dbReference type="NCBI Taxonomy" id="2726987"/>
    <lineage>
        <taxon>Bacteria</taxon>
        <taxon>Pseudomonadati</taxon>
        <taxon>Pseudomonadota</taxon>
        <taxon>Gammaproteobacteria</taxon>
        <taxon>Enterobacterales</taxon>
        <taxon>Erwiniaceae</taxon>
        <taxon>Rosenbergiella</taxon>
    </lineage>
</organism>
<dbReference type="PANTHER" id="PTHR33747">
    <property type="entry name" value="UPF0225 PROTEIN SCO1677"/>
    <property type="match status" value="1"/>
</dbReference>
<dbReference type="Pfam" id="PF17775">
    <property type="entry name" value="YchJ_M-like"/>
    <property type="match status" value="1"/>
</dbReference>
<reference evidence="2 3" key="1">
    <citation type="submission" date="2020-04" db="EMBL/GenBank/DDBJ databases">
        <title>Genome sequencing of Rosenbergiella species.</title>
        <authorList>
            <person name="Alvarez-Perez S."/>
            <person name="Lievens B."/>
        </authorList>
    </citation>
    <scope>NUCLEOTIDE SEQUENCE [LARGE SCALE GENOMIC DNA]</scope>
    <source>
        <strain evidence="2 3">S61</strain>
    </source>
</reference>
<accession>A0ABS5SSV0</accession>
<dbReference type="EMBL" id="JABBFR010000001">
    <property type="protein sequence ID" value="MBT0722999.1"/>
    <property type="molecule type" value="Genomic_DNA"/>
</dbReference>
<dbReference type="SUPFAM" id="SSF103642">
    <property type="entry name" value="Sec-C motif"/>
    <property type="match status" value="1"/>
</dbReference>
<evidence type="ECO:0000313" key="3">
    <source>
        <dbReference type="Proteomes" id="UP000790096"/>
    </source>
</evidence>
<evidence type="ECO:0000313" key="2">
    <source>
        <dbReference type="EMBL" id="MBT0722999.1"/>
    </source>
</evidence>
<keyword evidence="3" id="KW-1185">Reference proteome</keyword>
<dbReference type="PANTHER" id="PTHR33747:SF1">
    <property type="entry name" value="ADENYLATE CYCLASE-ASSOCIATED CAP C-TERMINAL DOMAIN-CONTAINING PROTEIN"/>
    <property type="match status" value="1"/>
</dbReference>
<dbReference type="InterPro" id="IPR004027">
    <property type="entry name" value="SEC_C_motif"/>
</dbReference>
<feature type="domain" description="YchJ-like middle NTF2-like" evidence="1">
    <location>
        <begin position="35"/>
        <end position="133"/>
    </location>
</feature>
<dbReference type="InterPro" id="IPR048469">
    <property type="entry name" value="YchJ-like_M"/>
</dbReference>
<dbReference type="NCBIfam" id="NF002449">
    <property type="entry name" value="PRK01617.1"/>
    <property type="match status" value="1"/>
</dbReference>
<protein>
    <recommendedName>
        <fullName evidence="1">YchJ-like middle NTF2-like domain-containing protein</fullName>
    </recommendedName>
</protein>